<dbReference type="AlphaFoldDB" id="A0AAQ4DG33"/>
<reference evidence="1 2" key="1">
    <citation type="journal article" date="2023" name="Arcadia Sci">
        <title>De novo assembly of a long-read Amblyomma americanum tick genome.</title>
        <authorList>
            <person name="Chou S."/>
            <person name="Poskanzer K.E."/>
            <person name="Rollins M."/>
            <person name="Thuy-Boun P.S."/>
        </authorList>
    </citation>
    <scope>NUCLEOTIDE SEQUENCE [LARGE SCALE GENOMIC DNA]</scope>
    <source>
        <strain evidence="1">F_SG_1</strain>
        <tissue evidence="1">Salivary glands</tissue>
    </source>
</reference>
<keyword evidence="2" id="KW-1185">Reference proteome</keyword>
<name>A0AAQ4DG33_AMBAM</name>
<proteinExistence type="predicted"/>
<evidence type="ECO:0000313" key="2">
    <source>
        <dbReference type="Proteomes" id="UP001321473"/>
    </source>
</evidence>
<dbReference type="EMBL" id="JARKHS020031183">
    <property type="protein sequence ID" value="KAK8761423.1"/>
    <property type="molecule type" value="Genomic_DNA"/>
</dbReference>
<sequence length="80" mass="8960">MVRRKTKGARVVDLAEPILQKIASQFPLEEVAPVSIPQDNGVGPADLHADDPAKQKQELTRLNTCFRRLGLSYSQRLLTY</sequence>
<protein>
    <submittedName>
        <fullName evidence="1">Uncharacterized protein</fullName>
    </submittedName>
</protein>
<accession>A0AAQ4DG33</accession>
<gene>
    <name evidence="1" type="ORF">V5799_027312</name>
</gene>
<dbReference type="Proteomes" id="UP001321473">
    <property type="component" value="Unassembled WGS sequence"/>
</dbReference>
<organism evidence="1 2">
    <name type="scientific">Amblyomma americanum</name>
    <name type="common">Lone star tick</name>
    <dbReference type="NCBI Taxonomy" id="6943"/>
    <lineage>
        <taxon>Eukaryota</taxon>
        <taxon>Metazoa</taxon>
        <taxon>Ecdysozoa</taxon>
        <taxon>Arthropoda</taxon>
        <taxon>Chelicerata</taxon>
        <taxon>Arachnida</taxon>
        <taxon>Acari</taxon>
        <taxon>Parasitiformes</taxon>
        <taxon>Ixodida</taxon>
        <taxon>Ixodoidea</taxon>
        <taxon>Ixodidae</taxon>
        <taxon>Amblyomminae</taxon>
        <taxon>Amblyomma</taxon>
    </lineage>
</organism>
<evidence type="ECO:0000313" key="1">
    <source>
        <dbReference type="EMBL" id="KAK8761423.1"/>
    </source>
</evidence>
<comment type="caution">
    <text evidence="1">The sequence shown here is derived from an EMBL/GenBank/DDBJ whole genome shotgun (WGS) entry which is preliminary data.</text>
</comment>